<evidence type="ECO:0000313" key="3">
    <source>
        <dbReference type="EMBL" id="RQH30653.1"/>
    </source>
</evidence>
<accession>A0A3N6P3T0</accession>
<proteinExistence type="predicted"/>
<keyword evidence="4" id="KW-1185">Reference proteome</keyword>
<dbReference type="InterPro" id="IPR001959">
    <property type="entry name" value="Transposase"/>
</dbReference>
<comment type="caution">
    <text evidence="3">The sequence shown here is derived from an EMBL/GenBank/DDBJ whole genome shotgun (WGS) entry which is preliminary data.</text>
</comment>
<dbReference type="Proteomes" id="UP000269154">
    <property type="component" value="Unassembled WGS sequence"/>
</dbReference>
<dbReference type="EMBL" id="RCBY01000176">
    <property type="protein sequence ID" value="RQH30653.1"/>
    <property type="molecule type" value="Genomic_DNA"/>
</dbReference>
<evidence type="ECO:0000256" key="1">
    <source>
        <dbReference type="SAM" id="MobiDB-lite"/>
    </source>
</evidence>
<organism evidence="3 4">
    <name type="scientific">Okeania hirsuta</name>
    <dbReference type="NCBI Taxonomy" id="1458930"/>
    <lineage>
        <taxon>Bacteria</taxon>
        <taxon>Bacillati</taxon>
        <taxon>Cyanobacteriota</taxon>
        <taxon>Cyanophyceae</taxon>
        <taxon>Oscillatoriophycideae</taxon>
        <taxon>Oscillatoriales</taxon>
        <taxon>Microcoleaceae</taxon>
        <taxon>Okeania</taxon>
    </lineage>
</organism>
<protein>
    <recommendedName>
        <fullName evidence="2">Probable transposase IS891/IS1136/IS1341 domain-containing protein</fullName>
    </recommendedName>
</protein>
<name>A0A3N6P3T0_9CYAN</name>
<dbReference type="AlphaFoldDB" id="A0A3N6P3T0"/>
<dbReference type="Pfam" id="PF01385">
    <property type="entry name" value="OrfB_IS605"/>
    <property type="match status" value="1"/>
</dbReference>
<sequence length="85" mass="9660">MQKKSRKQYKEFKQNLKRKAQLKIAALHRRVANIRKHALHKLTTYLAKNHRVVVIEDFNLSGMLANHNPPPSPPRTGARGVGAGQ</sequence>
<dbReference type="RefSeq" id="WP_124155289.1">
    <property type="nucleotide sequence ID" value="NZ_CAWOLW010000086.1"/>
</dbReference>
<gene>
    <name evidence="3" type="ORF">D5R40_23840</name>
</gene>
<feature type="region of interest" description="Disordered" evidence="1">
    <location>
        <begin position="64"/>
        <end position="85"/>
    </location>
</feature>
<dbReference type="OrthoDB" id="56768at2"/>
<reference evidence="3 4" key="1">
    <citation type="journal article" date="2018" name="ACS Chem. Biol.">
        <title>Ketoreductase domain dysfunction expands chemodiversity: malyngamide biosynthesis in the cyanobacterium Okeania hirsuta.</title>
        <authorList>
            <person name="Moss N.A."/>
            <person name="Leao T."/>
            <person name="Rankin M."/>
            <person name="McCullough T.M."/>
            <person name="Qu P."/>
            <person name="Korobeynikov A."/>
            <person name="Smith J.L."/>
            <person name="Gerwick L."/>
            <person name="Gerwick W.H."/>
        </authorList>
    </citation>
    <scope>NUCLEOTIDE SEQUENCE [LARGE SCALE GENOMIC DNA]</scope>
    <source>
        <strain evidence="3 4">PAB10Feb10-1</strain>
    </source>
</reference>
<feature type="domain" description="Probable transposase IS891/IS1136/IS1341" evidence="2">
    <location>
        <begin position="5"/>
        <end position="64"/>
    </location>
</feature>
<evidence type="ECO:0000259" key="2">
    <source>
        <dbReference type="Pfam" id="PF01385"/>
    </source>
</evidence>
<evidence type="ECO:0000313" key="4">
    <source>
        <dbReference type="Proteomes" id="UP000269154"/>
    </source>
</evidence>